<protein>
    <recommendedName>
        <fullName evidence="4">NACHT domain-containing protein</fullName>
    </recommendedName>
</protein>
<dbReference type="AlphaFoldDB" id="A0A1G9KUK8"/>
<dbReference type="Proteomes" id="UP000199053">
    <property type="component" value="Unassembled WGS sequence"/>
</dbReference>
<accession>A0A1G9KUK8</accession>
<dbReference type="OrthoDB" id="9765809at2"/>
<feature type="transmembrane region" description="Helical" evidence="1">
    <location>
        <begin position="81"/>
        <end position="98"/>
    </location>
</feature>
<evidence type="ECO:0000313" key="3">
    <source>
        <dbReference type="Proteomes" id="UP000199053"/>
    </source>
</evidence>
<organism evidence="2 3">
    <name type="scientific">Maridesulfovibrio ferrireducens</name>
    <dbReference type="NCBI Taxonomy" id="246191"/>
    <lineage>
        <taxon>Bacteria</taxon>
        <taxon>Pseudomonadati</taxon>
        <taxon>Thermodesulfobacteriota</taxon>
        <taxon>Desulfovibrionia</taxon>
        <taxon>Desulfovibrionales</taxon>
        <taxon>Desulfovibrionaceae</taxon>
        <taxon>Maridesulfovibrio</taxon>
    </lineage>
</organism>
<keyword evidence="3" id="KW-1185">Reference proteome</keyword>
<dbReference type="Gene3D" id="3.40.50.300">
    <property type="entry name" value="P-loop containing nucleotide triphosphate hydrolases"/>
    <property type="match status" value="1"/>
</dbReference>
<reference evidence="3" key="1">
    <citation type="submission" date="2016-10" db="EMBL/GenBank/DDBJ databases">
        <authorList>
            <person name="Varghese N."/>
            <person name="Submissions S."/>
        </authorList>
    </citation>
    <scope>NUCLEOTIDE SEQUENCE [LARGE SCALE GENOMIC DNA]</scope>
    <source>
        <strain evidence="3">DSM 16995</strain>
    </source>
</reference>
<dbReference type="InterPro" id="IPR027417">
    <property type="entry name" value="P-loop_NTPase"/>
</dbReference>
<name>A0A1G9KUK8_9BACT</name>
<keyword evidence="1" id="KW-0472">Membrane</keyword>
<feature type="transmembrane region" description="Helical" evidence="1">
    <location>
        <begin position="6"/>
        <end position="24"/>
    </location>
</feature>
<dbReference type="RefSeq" id="WP_092162900.1">
    <property type="nucleotide sequence ID" value="NZ_FNGA01000005.1"/>
</dbReference>
<evidence type="ECO:0000256" key="1">
    <source>
        <dbReference type="SAM" id="Phobius"/>
    </source>
</evidence>
<dbReference type="STRING" id="246191.SAMN05660337_3216"/>
<evidence type="ECO:0008006" key="4">
    <source>
        <dbReference type="Google" id="ProtNLM"/>
    </source>
</evidence>
<dbReference type="EMBL" id="FNGA01000005">
    <property type="protein sequence ID" value="SDL53244.1"/>
    <property type="molecule type" value="Genomic_DNA"/>
</dbReference>
<proteinExistence type="predicted"/>
<evidence type="ECO:0000313" key="2">
    <source>
        <dbReference type="EMBL" id="SDL53244.1"/>
    </source>
</evidence>
<gene>
    <name evidence="2" type="ORF">SAMN05660337_3216</name>
</gene>
<keyword evidence="1" id="KW-0812">Transmembrane</keyword>
<sequence>MFFLGSISLLLFIVFISVAIYYYYKRKKFTRERFAFAVFFASSATVTLIIQTFFGYNPYVTIIGIINVIFNANIQPQQAGLSDNILAILTLFIFLYYMNSFYKNWNGLISEKQYENEIINGNQPIPFAFAFEGLSELHRMKAKLPPSPAYEKKQSEKYTAELLQNVDNCSWNNQASSLIKLKYPSLSVTEDDWHDRISCWIGEDKKIGFPVVIFCPQNTPSKENILSLVSDIKKDYLKDEARNIELLIITPTGPKPAIEKAEGVTIQSFVEEDLLKNLVDFSDYIADIKKQVEKNKLPDSDLTLRDIYVESQVKDSDQKDIEITLEKHLEQWINSPSRQQIALLGEYGQGKSTGSLMFTYNLLCTKNIRSNRIPVFIDLRGKNPSSLEPEQLLAVWAAKYNINPKAMFTLLVAGRLSIIFEGFDEMQGVADQESRIAHFASLWKFSQQNSKIMITGRPNFFLDDEEMKQALGINKSQGIGPSCKAIYLQPFNNEQILSSLRHSDKSTQQEIISLCKTNNSFKDLASRPSLLYIISILWNSGKMKKYRNTSELNSALVMSNFIDHCCNRQTEKQDKKKASSLKFMNLSENEIKYFMDGIAVHMMHSSRQNQIRGNDFKKIVQQLYSLIPDKASSPKVMLENPQKTLKERLQDNPEATDIVYTNVRSYGLLVRDLSTNDSFKFPHKSFLEYLYAEYIANQIINYNFIKRNAINMAISDTKSSTGKYYNVERVNPEALNFAGEIVANHFTETPRNNQNIKNRKGIIIFFNDLIFTPKRLPFFPIPKKMVSQCMQNYLAITVASNASYGIMERASRDLFVGYFSPILKKYNLQTRAAVAYKTLIYLTKNKKEVDSAIGSKYGDKFIVGLSEMLDIECNFTSPNNLEKTHTDSST</sequence>
<keyword evidence="1" id="KW-1133">Transmembrane helix</keyword>